<dbReference type="PANTHER" id="PTHR44591">
    <property type="entry name" value="STRESS RESPONSE REGULATOR PROTEIN 1"/>
    <property type="match status" value="1"/>
</dbReference>
<evidence type="ECO:0000313" key="5">
    <source>
        <dbReference type="Proteomes" id="UP000195440"/>
    </source>
</evidence>
<dbReference type="Gene3D" id="3.40.50.2300">
    <property type="match status" value="1"/>
</dbReference>
<dbReference type="SMART" id="SM00448">
    <property type="entry name" value="REC"/>
    <property type="match status" value="1"/>
</dbReference>
<dbReference type="SUPFAM" id="SSF52172">
    <property type="entry name" value="CheY-like"/>
    <property type="match status" value="1"/>
</dbReference>
<sequence length="145" mass="15741">MTQSPQYGESSQNQDLILIVEDEPMIRDFVQEILEFEGGFRTESVENADQAVEYLEQHAGDVSLLLTDVRMPGSMDGIALANLVATKWAIPIVVMSGHGTPGSDQLPTDVLFIAKPWTISQLLDGVNDTLTASKAPLSVPASEIR</sequence>
<dbReference type="InterPro" id="IPR050595">
    <property type="entry name" value="Bact_response_regulator"/>
</dbReference>
<dbReference type="EMBL" id="LOHF01000001">
    <property type="protein sequence ID" value="OUM75733.1"/>
    <property type="molecule type" value="Genomic_DNA"/>
</dbReference>
<evidence type="ECO:0000259" key="3">
    <source>
        <dbReference type="PROSITE" id="PS50110"/>
    </source>
</evidence>
<protein>
    <submittedName>
        <fullName evidence="4">Response regulator</fullName>
    </submittedName>
</protein>
<accession>A0A1Y3PDN4</accession>
<evidence type="ECO:0000313" key="4">
    <source>
        <dbReference type="EMBL" id="OUM75733.1"/>
    </source>
</evidence>
<dbReference type="PROSITE" id="PS50110">
    <property type="entry name" value="RESPONSE_REGULATORY"/>
    <property type="match status" value="1"/>
</dbReference>
<keyword evidence="5" id="KW-1185">Reference proteome</keyword>
<dbReference type="InterPro" id="IPR011006">
    <property type="entry name" value="CheY-like_superfamily"/>
</dbReference>
<evidence type="ECO:0000256" key="2">
    <source>
        <dbReference type="PROSITE-ProRule" id="PRU00169"/>
    </source>
</evidence>
<name>A0A1Y3PDN4_9PSED</name>
<dbReference type="Pfam" id="PF00072">
    <property type="entry name" value="Response_reg"/>
    <property type="match status" value="1"/>
</dbReference>
<dbReference type="RefSeq" id="WP_087264162.1">
    <property type="nucleotide sequence ID" value="NZ_JBJGBV010000001.1"/>
</dbReference>
<proteinExistence type="predicted"/>
<dbReference type="OrthoDB" id="9784719at2"/>
<dbReference type="Proteomes" id="UP000195440">
    <property type="component" value="Unassembled WGS sequence"/>
</dbReference>
<evidence type="ECO:0000256" key="1">
    <source>
        <dbReference type="ARBA" id="ARBA00022553"/>
    </source>
</evidence>
<dbReference type="PANTHER" id="PTHR44591:SF21">
    <property type="entry name" value="TWO-COMPONENT RESPONSE REGULATOR"/>
    <property type="match status" value="1"/>
</dbReference>
<feature type="domain" description="Response regulatory" evidence="3">
    <location>
        <begin position="16"/>
        <end position="130"/>
    </location>
</feature>
<organism evidence="4 5">
    <name type="scientific">Pseudomonas caspiana</name>
    <dbReference type="NCBI Taxonomy" id="1451454"/>
    <lineage>
        <taxon>Bacteria</taxon>
        <taxon>Pseudomonadati</taxon>
        <taxon>Pseudomonadota</taxon>
        <taxon>Gammaproteobacteria</taxon>
        <taxon>Pseudomonadales</taxon>
        <taxon>Pseudomonadaceae</taxon>
        <taxon>Pseudomonas</taxon>
    </lineage>
</organism>
<feature type="modified residue" description="4-aspartylphosphate" evidence="2">
    <location>
        <position position="68"/>
    </location>
</feature>
<dbReference type="InterPro" id="IPR001789">
    <property type="entry name" value="Sig_transdc_resp-reg_receiver"/>
</dbReference>
<gene>
    <name evidence="4" type="ORF">AUC60_01095</name>
</gene>
<reference evidence="4 5" key="1">
    <citation type="journal article" date="2017" name="Syst. Appl. Microbiol.">
        <title>Pseudomonas caspiana sp. nov., a citrus pathogen in the Pseudomonas syringae phylogenetic group.</title>
        <authorList>
            <person name="Busquets A."/>
            <person name="Gomila M."/>
            <person name="Beiki F."/>
            <person name="Mulet M."/>
            <person name="Rahimian H."/>
            <person name="Garcia-Valdes E."/>
            <person name="Lalucat J."/>
        </authorList>
    </citation>
    <scope>NUCLEOTIDE SEQUENCE [LARGE SCALE GENOMIC DNA]</scope>
    <source>
        <strain evidence="4 5">FBF102</strain>
    </source>
</reference>
<dbReference type="AlphaFoldDB" id="A0A1Y3PDN4"/>
<keyword evidence="1 2" id="KW-0597">Phosphoprotein</keyword>
<comment type="caution">
    <text evidence="4">The sequence shown here is derived from an EMBL/GenBank/DDBJ whole genome shotgun (WGS) entry which is preliminary data.</text>
</comment>
<dbReference type="GO" id="GO:0000160">
    <property type="term" value="P:phosphorelay signal transduction system"/>
    <property type="evidence" value="ECO:0007669"/>
    <property type="project" value="InterPro"/>
</dbReference>